<comment type="catalytic activity">
    <reaction evidence="6">
        <text>a primary alcohol + NADP(+) = an aldehyde + NADPH + H(+)</text>
        <dbReference type="Rhea" id="RHEA:15937"/>
        <dbReference type="ChEBI" id="CHEBI:15378"/>
        <dbReference type="ChEBI" id="CHEBI:15734"/>
        <dbReference type="ChEBI" id="CHEBI:17478"/>
        <dbReference type="ChEBI" id="CHEBI:57783"/>
        <dbReference type="ChEBI" id="CHEBI:58349"/>
        <dbReference type="EC" id="1.1.1.2"/>
    </reaction>
</comment>
<dbReference type="InterPro" id="IPR047109">
    <property type="entry name" value="CAD-like"/>
</dbReference>
<dbReference type="SUPFAM" id="SSF50129">
    <property type="entry name" value="GroES-like"/>
    <property type="match status" value="1"/>
</dbReference>
<dbReference type="Pfam" id="PF00107">
    <property type="entry name" value="ADH_zinc_N"/>
    <property type="match status" value="1"/>
</dbReference>
<evidence type="ECO:0000256" key="3">
    <source>
        <dbReference type="ARBA" id="ARBA00022833"/>
    </source>
</evidence>
<evidence type="ECO:0000256" key="7">
    <source>
        <dbReference type="RuleBase" id="RU361277"/>
    </source>
</evidence>
<dbReference type="InterPro" id="IPR036291">
    <property type="entry name" value="NAD(P)-bd_dom_sf"/>
</dbReference>
<dbReference type="InterPro" id="IPR013149">
    <property type="entry name" value="ADH-like_C"/>
</dbReference>
<organism evidence="9 10">
    <name type="scientific">Amycolatopsis balhimycina DSM 5908</name>
    <dbReference type="NCBI Taxonomy" id="1081091"/>
    <lineage>
        <taxon>Bacteria</taxon>
        <taxon>Bacillati</taxon>
        <taxon>Actinomycetota</taxon>
        <taxon>Actinomycetes</taxon>
        <taxon>Pseudonocardiales</taxon>
        <taxon>Pseudonocardiaceae</taxon>
        <taxon>Amycolatopsis</taxon>
    </lineage>
</organism>
<evidence type="ECO:0000256" key="5">
    <source>
        <dbReference type="ARBA" id="ARBA00024074"/>
    </source>
</evidence>
<dbReference type="AlphaFoldDB" id="A0A428WWG8"/>
<dbReference type="InterPro" id="IPR011032">
    <property type="entry name" value="GroES-like_sf"/>
</dbReference>
<proteinExistence type="inferred from homology"/>
<evidence type="ECO:0000256" key="4">
    <source>
        <dbReference type="ARBA" id="ARBA00023002"/>
    </source>
</evidence>
<dbReference type="InterPro" id="IPR020843">
    <property type="entry name" value="ER"/>
</dbReference>
<dbReference type="EC" id="1.1.1.2" evidence="5"/>
<dbReference type="Pfam" id="PF08240">
    <property type="entry name" value="ADH_N"/>
    <property type="match status" value="1"/>
</dbReference>
<dbReference type="GO" id="GO:0008270">
    <property type="term" value="F:zinc ion binding"/>
    <property type="evidence" value="ECO:0007669"/>
    <property type="project" value="InterPro"/>
</dbReference>
<keyword evidence="10" id="KW-1185">Reference proteome</keyword>
<comment type="caution">
    <text evidence="9">The sequence shown here is derived from an EMBL/GenBank/DDBJ whole genome shotgun (WGS) entry which is preliminary data.</text>
</comment>
<dbReference type="PROSITE" id="PS00059">
    <property type="entry name" value="ADH_ZINC"/>
    <property type="match status" value="1"/>
</dbReference>
<evidence type="ECO:0000256" key="2">
    <source>
        <dbReference type="ARBA" id="ARBA00022723"/>
    </source>
</evidence>
<dbReference type="EMBL" id="QHHU01000010">
    <property type="protein sequence ID" value="RSM47421.1"/>
    <property type="molecule type" value="Genomic_DNA"/>
</dbReference>
<feature type="domain" description="Enoyl reductase (ER)" evidence="8">
    <location>
        <begin position="64"/>
        <end position="392"/>
    </location>
</feature>
<dbReference type="Gene3D" id="3.40.50.720">
    <property type="entry name" value="NAD(P)-binding Rossmann-like Domain"/>
    <property type="match status" value="1"/>
</dbReference>
<keyword evidence="2 7" id="KW-0479">Metal-binding</keyword>
<evidence type="ECO:0000313" key="9">
    <source>
        <dbReference type="EMBL" id="RSM47421.1"/>
    </source>
</evidence>
<dbReference type="Gene3D" id="3.90.180.10">
    <property type="entry name" value="Medium-chain alcohol dehydrogenases, catalytic domain"/>
    <property type="match status" value="1"/>
</dbReference>
<dbReference type="InterPro" id="IPR002328">
    <property type="entry name" value="ADH_Zn_CS"/>
</dbReference>
<reference evidence="9 10" key="1">
    <citation type="submission" date="2018-05" db="EMBL/GenBank/DDBJ databases">
        <title>Evolution of GPA BGCs.</title>
        <authorList>
            <person name="Waglechner N."/>
            <person name="Wright G.D."/>
        </authorList>
    </citation>
    <scope>NUCLEOTIDE SEQUENCE [LARGE SCALE GENOMIC DNA]</scope>
    <source>
        <strain evidence="9 10">DSM 5908</strain>
    </source>
</reference>
<comment type="similarity">
    <text evidence="7">Belongs to the zinc-containing alcohol dehydrogenase family.</text>
</comment>
<dbReference type="GO" id="GO:0008106">
    <property type="term" value="F:alcohol dehydrogenase (NADP+) activity"/>
    <property type="evidence" value="ECO:0007669"/>
    <property type="project" value="UniProtKB-EC"/>
</dbReference>
<evidence type="ECO:0000313" key="10">
    <source>
        <dbReference type="Proteomes" id="UP000286716"/>
    </source>
</evidence>
<keyword evidence="3 7" id="KW-0862">Zinc</keyword>
<evidence type="ECO:0000256" key="1">
    <source>
        <dbReference type="ARBA" id="ARBA00001947"/>
    </source>
</evidence>
<gene>
    <name evidence="9" type="ORF">DMA12_08585</name>
</gene>
<comment type="cofactor">
    <cofactor evidence="1 7">
        <name>Zn(2+)</name>
        <dbReference type="ChEBI" id="CHEBI:29105"/>
    </cofactor>
</comment>
<evidence type="ECO:0000256" key="6">
    <source>
        <dbReference type="ARBA" id="ARBA00048262"/>
    </source>
</evidence>
<dbReference type="SMART" id="SM00829">
    <property type="entry name" value="PKS_ER"/>
    <property type="match status" value="1"/>
</dbReference>
<dbReference type="Proteomes" id="UP000286716">
    <property type="component" value="Unassembled WGS sequence"/>
</dbReference>
<protein>
    <recommendedName>
        <fullName evidence="5">alcohol dehydrogenase (NADP(+))</fullName>
        <ecNumber evidence="5">1.1.1.2</ecNumber>
    </recommendedName>
</protein>
<accession>A0A428WWG8</accession>
<dbReference type="SUPFAM" id="SSF51735">
    <property type="entry name" value="NAD(P)-binding Rossmann-fold domains"/>
    <property type="match status" value="1"/>
</dbReference>
<keyword evidence="4" id="KW-0560">Oxidoreductase</keyword>
<evidence type="ECO:0000259" key="8">
    <source>
        <dbReference type="SMART" id="SM00829"/>
    </source>
</evidence>
<dbReference type="PANTHER" id="PTHR42683">
    <property type="entry name" value="ALDEHYDE REDUCTASE"/>
    <property type="match status" value="1"/>
</dbReference>
<dbReference type="OrthoDB" id="3567264at2"/>
<name>A0A428WWG8_AMYBA</name>
<dbReference type="CDD" id="cd05283">
    <property type="entry name" value="CAD1"/>
    <property type="match status" value="1"/>
</dbReference>
<sequence>MAITIAIRSKGSPRAHQPGGLRFGDRSQLGVVHPLGVGHQVPGRPALEAGPRREPDEVTGWLAGESEPALRRATLQRRDLRDDDIAIRVDYCGVCHTDLHSLRAPRDAALVPGHEFTGVVTAAGPAVTRFAAGDPVAVGNIVDSCGKCSMCRRGQENFCAEFPTLTYGGTDRHDGSPTLGAFSREYVVRDEFAYRLPAGLDPAAAAPLLCAGITVWEPLRALGAGPGTRVAVAGLGGLGHLAVKLSVALGAETTVISRSPDKAADASRLGARDLLVSTDPRQPAAARDRFDIVIDTVAVAHDIGPHLRLVALDGTLSQVGHLGPITVEAMDLLVGRKKLTSAGSGGRAGTAAMLEFCARHDVTADVEVVPSAHVNDVLERLARNDVRYRFVLDLADLDHEDPPQKAV</sequence>
<dbReference type="FunFam" id="3.40.50.720:FF:000022">
    <property type="entry name" value="Cinnamyl alcohol dehydrogenase"/>
    <property type="match status" value="1"/>
</dbReference>
<dbReference type="InterPro" id="IPR013154">
    <property type="entry name" value="ADH-like_N"/>
</dbReference>